<feature type="compositionally biased region" description="Basic and acidic residues" evidence="1">
    <location>
        <begin position="114"/>
        <end position="140"/>
    </location>
</feature>
<accession>A0ABQ9GCU7</accession>
<keyword evidence="3" id="KW-1185">Reference proteome</keyword>
<evidence type="ECO:0000256" key="1">
    <source>
        <dbReference type="SAM" id="MobiDB-lite"/>
    </source>
</evidence>
<reference evidence="2 3" key="1">
    <citation type="submission" date="2023-02" db="EMBL/GenBank/DDBJ databases">
        <title>LHISI_Scaffold_Assembly.</title>
        <authorList>
            <person name="Stuart O.P."/>
            <person name="Cleave R."/>
            <person name="Magrath M.J.L."/>
            <person name="Mikheyev A.S."/>
        </authorList>
    </citation>
    <scope>NUCLEOTIDE SEQUENCE [LARGE SCALE GENOMIC DNA]</scope>
    <source>
        <strain evidence="2">Daus_M_001</strain>
        <tissue evidence="2">Leg muscle</tissue>
    </source>
</reference>
<sequence length="256" mass="29054">MQIPEKTRRPAASSGTIPTCENPERPRRESNPVRVGGRRVVWPLHHRGPLWAWKKHSIPINSYPRIREGITQQQRLSKGMKTMKRFGRLFINEILRTVEDEARRVRSSSGMQVPEKREIPEVTRRPEASSRHDSLMRKPDGNPAGNRTRFALVSLPQTPQAGKSYSSNLLNGGAPGDRCCSSAECAPEPAHDHVSEYFHLHIKAPVYLELLPAFEAEKRENDKVDSAMHIKCAIAIKQKALNSAMLTCVYLYDFQR</sequence>
<evidence type="ECO:0000313" key="2">
    <source>
        <dbReference type="EMBL" id="KAJ8870032.1"/>
    </source>
</evidence>
<dbReference type="EMBL" id="JARBHB010000013">
    <property type="protein sequence ID" value="KAJ8870032.1"/>
    <property type="molecule type" value="Genomic_DNA"/>
</dbReference>
<proteinExistence type="predicted"/>
<evidence type="ECO:0000313" key="3">
    <source>
        <dbReference type="Proteomes" id="UP001159363"/>
    </source>
</evidence>
<comment type="caution">
    <text evidence="2">The sequence shown here is derived from an EMBL/GenBank/DDBJ whole genome shotgun (WGS) entry which is preliminary data.</text>
</comment>
<organism evidence="2 3">
    <name type="scientific">Dryococelus australis</name>
    <dbReference type="NCBI Taxonomy" id="614101"/>
    <lineage>
        <taxon>Eukaryota</taxon>
        <taxon>Metazoa</taxon>
        <taxon>Ecdysozoa</taxon>
        <taxon>Arthropoda</taxon>
        <taxon>Hexapoda</taxon>
        <taxon>Insecta</taxon>
        <taxon>Pterygota</taxon>
        <taxon>Neoptera</taxon>
        <taxon>Polyneoptera</taxon>
        <taxon>Phasmatodea</taxon>
        <taxon>Verophasmatodea</taxon>
        <taxon>Anareolatae</taxon>
        <taxon>Phasmatidae</taxon>
        <taxon>Eurycanthinae</taxon>
        <taxon>Dryococelus</taxon>
    </lineage>
</organism>
<feature type="compositionally biased region" description="Basic and acidic residues" evidence="1">
    <location>
        <begin position="22"/>
        <end position="31"/>
    </location>
</feature>
<dbReference type="Proteomes" id="UP001159363">
    <property type="component" value="Chromosome 12"/>
</dbReference>
<feature type="region of interest" description="Disordered" evidence="1">
    <location>
        <begin position="106"/>
        <end position="147"/>
    </location>
</feature>
<gene>
    <name evidence="2" type="ORF">PR048_029043</name>
</gene>
<feature type="region of interest" description="Disordered" evidence="1">
    <location>
        <begin position="1"/>
        <end position="32"/>
    </location>
</feature>
<name>A0ABQ9GCU7_9NEOP</name>
<protein>
    <submittedName>
        <fullName evidence="2">Uncharacterized protein</fullName>
    </submittedName>
</protein>